<feature type="domain" description="Dienelactone hydrolase" evidence="1">
    <location>
        <begin position="12"/>
        <end position="218"/>
    </location>
</feature>
<accession>A0A0P6WCA0</accession>
<dbReference type="PANTHER" id="PTHR46623">
    <property type="entry name" value="CARBOXYMETHYLENEBUTENOLIDASE-RELATED"/>
    <property type="match status" value="1"/>
</dbReference>
<dbReference type="InterPro" id="IPR051049">
    <property type="entry name" value="Dienelactone_hydrolase-like"/>
</dbReference>
<comment type="caution">
    <text evidence="2">The sequence shown here is derived from an EMBL/GenBank/DDBJ whole genome shotgun (WGS) entry which is preliminary data.</text>
</comment>
<dbReference type="Gene3D" id="3.40.50.1820">
    <property type="entry name" value="alpha/beta hydrolase"/>
    <property type="match status" value="1"/>
</dbReference>
<evidence type="ECO:0000259" key="1">
    <source>
        <dbReference type="Pfam" id="PF01738"/>
    </source>
</evidence>
<dbReference type="InterPro" id="IPR029058">
    <property type="entry name" value="AB_hydrolase_fold"/>
</dbReference>
<dbReference type="AlphaFoldDB" id="A0A0P6WCA0"/>
<dbReference type="OrthoDB" id="31158at2"/>
<dbReference type="PATRIC" id="fig|218284.4.peg.1563"/>
<dbReference type="GO" id="GO:0016787">
    <property type="term" value="F:hydrolase activity"/>
    <property type="evidence" value="ECO:0007669"/>
    <property type="project" value="InterPro"/>
</dbReference>
<protein>
    <submittedName>
        <fullName evidence="2">Phospholipase</fullName>
    </submittedName>
</protein>
<dbReference type="Pfam" id="PF01738">
    <property type="entry name" value="DLH"/>
    <property type="match status" value="1"/>
</dbReference>
<evidence type="ECO:0000313" key="2">
    <source>
        <dbReference type="EMBL" id="KPL58548.1"/>
    </source>
</evidence>
<proteinExistence type="predicted"/>
<dbReference type="SUPFAM" id="SSF53474">
    <property type="entry name" value="alpha/beta-Hydrolases"/>
    <property type="match status" value="1"/>
</dbReference>
<organism evidence="2 3">
    <name type="scientific">Rossellomorea vietnamensis</name>
    <dbReference type="NCBI Taxonomy" id="218284"/>
    <lineage>
        <taxon>Bacteria</taxon>
        <taxon>Bacillati</taxon>
        <taxon>Bacillota</taxon>
        <taxon>Bacilli</taxon>
        <taxon>Bacillales</taxon>
        <taxon>Bacillaceae</taxon>
        <taxon>Rossellomorea</taxon>
    </lineage>
</organism>
<gene>
    <name evidence="2" type="ORF">AM506_16765</name>
</gene>
<evidence type="ECO:0000313" key="3">
    <source>
        <dbReference type="Proteomes" id="UP000050398"/>
    </source>
</evidence>
<dbReference type="EMBL" id="LIXZ01000015">
    <property type="protein sequence ID" value="KPL58548.1"/>
    <property type="molecule type" value="Genomic_DNA"/>
</dbReference>
<dbReference type="PANTHER" id="PTHR46623:SF6">
    <property type="entry name" value="ALPHA_BETA-HYDROLASES SUPERFAMILY PROTEIN"/>
    <property type="match status" value="1"/>
</dbReference>
<sequence>MGKYRINPFKYYSIEPDKQSESNKVIIIYHGWGGSALGYRDLAEELAGEGFNVVVPEIIYHDTRQPLADHFESKTVQAYFWETIITTIDEYHDFMKTVGIDKENVILVGSSMGGGIANGIFAREPMIGGLVNINGSGSFVLTEKLFRERDGRGDIPDQLKKRLMDYDPVERKPGLSPVLLMHGDSDAIMPIEGQMDYDRYLKENRRHVDFRVYEGVNHQITLEMIGDLICWLKIWVK</sequence>
<dbReference type="InterPro" id="IPR002925">
    <property type="entry name" value="Dienelactn_hydro"/>
</dbReference>
<name>A0A0P6WCA0_9BACI</name>
<dbReference type="Proteomes" id="UP000050398">
    <property type="component" value="Unassembled WGS sequence"/>
</dbReference>
<reference evidence="2 3" key="1">
    <citation type="submission" date="2015-08" db="EMBL/GenBank/DDBJ databases">
        <title>Draft Genome Sequence of Bacillus vietnamensis UCD-SED5.</title>
        <authorList>
            <person name="Lee R.D."/>
            <person name="Jospin G."/>
            <person name="Lang J.M."/>
            <person name="Coil D.A."/>
            <person name="Eisen J.A."/>
        </authorList>
    </citation>
    <scope>NUCLEOTIDE SEQUENCE [LARGE SCALE GENOMIC DNA]</scope>
    <source>
        <strain evidence="2 3">UCD-SED5</strain>
    </source>
</reference>